<dbReference type="GO" id="GO:0031491">
    <property type="term" value="F:nucleosome binding"/>
    <property type="evidence" value="ECO:0007669"/>
    <property type="project" value="TreeGrafter"/>
</dbReference>
<dbReference type="InterPro" id="IPR000969">
    <property type="entry name" value="SSRP1/POB3"/>
</dbReference>
<keyword evidence="6 9" id="KW-0804">Transcription</keyword>
<dbReference type="InterPro" id="IPR011993">
    <property type="entry name" value="PH-like_dom_sf"/>
</dbReference>
<dbReference type="GO" id="GO:0042393">
    <property type="term" value="F:histone binding"/>
    <property type="evidence" value="ECO:0007669"/>
    <property type="project" value="TreeGrafter"/>
</dbReference>
<evidence type="ECO:0000313" key="12">
    <source>
        <dbReference type="EMBL" id="CAD7702031.1"/>
    </source>
</evidence>
<keyword evidence="5 9" id="KW-0805">Transcription regulation</keyword>
<evidence type="ECO:0000256" key="7">
    <source>
        <dbReference type="ARBA" id="ARBA00023204"/>
    </source>
</evidence>
<keyword evidence="8 9" id="KW-0539">Nucleus</keyword>
<dbReference type="GO" id="GO:0006260">
    <property type="term" value="P:DNA replication"/>
    <property type="evidence" value="ECO:0007669"/>
    <property type="project" value="UniProtKB-KW"/>
</dbReference>
<dbReference type="OrthoDB" id="498543at2759"/>
<comment type="subcellular location">
    <subcellularLocation>
        <location evidence="9">Nucleus</location>
    </subcellularLocation>
    <subcellularLocation>
        <location evidence="9">Chromosome</location>
    </subcellularLocation>
</comment>
<keyword evidence="13" id="KW-1185">Reference proteome</keyword>
<dbReference type="Proteomes" id="UP000708148">
    <property type="component" value="Unassembled WGS sequence"/>
</dbReference>
<keyword evidence="2 9" id="KW-0158">Chromosome</keyword>
<dbReference type="Pfam" id="PF21103">
    <property type="entry name" value="PH1_SSRP1-like"/>
    <property type="match status" value="1"/>
</dbReference>
<dbReference type="GO" id="GO:0006281">
    <property type="term" value="P:DNA repair"/>
    <property type="evidence" value="ECO:0007669"/>
    <property type="project" value="UniProtKB-KW"/>
</dbReference>
<evidence type="ECO:0000256" key="9">
    <source>
        <dbReference type="RuleBase" id="RU364013"/>
    </source>
</evidence>
<evidence type="ECO:0000256" key="4">
    <source>
        <dbReference type="ARBA" id="ARBA00022763"/>
    </source>
</evidence>
<dbReference type="SUPFAM" id="SSF50729">
    <property type="entry name" value="PH domain-like"/>
    <property type="match status" value="1"/>
</dbReference>
<proteinExistence type="inferred from homology"/>
<dbReference type="Pfam" id="PF08512">
    <property type="entry name" value="Rttp106-like_middle"/>
    <property type="match status" value="1"/>
</dbReference>
<dbReference type="EMBL" id="CAJHUC010001690">
    <property type="protein sequence ID" value="CAD7702031.1"/>
    <property type="molecule type" value="Genomic_DNA"/>
</dbReference>
<dbReference type="Gene3D" id="2.30.29.150">
    <property type="match status" value="1"/>
</dbReference>
<evidence type="ECO:0000256" key="8">
    <source>
        <dbReference type="ARBA" id="ARBA00023242"/>
    </source>
</evidence>
<dbReference type="GO" id="GO:0003677">
    <property type="term" value="F:DNA binding"/>
    <property type="evidence" value="ECO:0007669"/>
    <property type="project" value="InterPro"/>
</dbReference>
<evidence type="ECO:0000256" key="5">
    <source>
        <dbReference type="ARBA" id="ARBA00023015"/>
    </source>
</evidence>
<keyword evidence="3 9" id="KW-0235">DNA replication</keyword>
<organism evidence="12 13">
    <name type="scientific">Ostreobium quekettii</name>
    <dbReference type="NCBI Taxonomy" id="121088"/>
    <lineage>
        <taxon>Eukaryota</taxon>
        <taxon>Viridiplantae</taxon>
        <taxon>Chlorophyta</taxon>
        <taxon>core chlorophytes</taxon>
        <taxon>Ulvophyceae</taxon>
        <taxon>TCBD clade</taxon>
        <taxon>Bryopsidales</taxon>
        <taxon>Ostreobineae</taxon>
        <taxon>Ostreobiaceae</taxon>
        <taxon>Ostreobium</taxon>
    </lineage>
</organism>
<dbReference type="PRINTS" id="PR00887">
    <property type="entry name" value="SSRCOGNITION"/>
</dbReference>
<dbReference type="GO" id="GO:0035101">
    <property type="term" value="C:FACT complex"/>
    <property type="evidence" value="ECO:0007669"/>
    <property type="project" value="TreeGrafter"/>
</dbReference>
<evidence type="ECO:0000256" key="2">
    <source>
        <dbReference type="ARBA" id="ARBA00022454"/>
    </source>
</evidence>
<dbReference type="SMART" id="SM01287">
    <property type="entry name" value="Rtt106"/>
    <property type="match status" value="1"/>
</dbReference>
<dbReference type="AlphaFoldDB" id="A0A8S1J3K9"/>
<comment type="similarity">
    <text evidence="1 9">Belongs to the SSRP1 family.</text>
</comment>
<evidence type="ECO:0000256" key="3">
    <source>
        <dbReference type="ARBA" id="ARBA00022705"/>
    </source>
</evidence>
<reference evidence="12" key="1">
    <citation type="submission" date="2020-12" db="EMBL/GenBank/DDBJ databases">
        <authorList>
            <person name="Iha C."/>
        </authorList>
    </citation>
    <scope>NUCLEOTIDE SEQUENCE</scope>
</reference>
<accession>A0A8S1J3K9</accession>
<dbReference type="InterPro" id="IPR048993">
    <property type="entry name" value="SSRP1-like_PH1"/>
</dbReference>
<dbReference type="InterPro" id="IPR013719">
    <property type="entry name" value="RTT106/SPT16-like_middle_dom"/>
</dbReference>
<evidence type="ECO:0000256" key="10">
    <source>
        <dbReference type="SAM" id="MobiDB-lite"/>
    </source>
</evidence>
<comment type="function">
    <text evidence="9">Component of the FACT complex, a general chromatin factor that acts to reorganize nucleosomes. The FACT complex is involved in multiple processes that require DNA as a template such as mRNA elongation, DNA replication and DNA repair. During transcription elongation the FACT complex acts as a histone chaperone that both destabilizes and restores nucleosomal structure. It facilitates the passage of RNA polymerase II and transcription by promoting the dissociation of one histone H2A-H2B dimer from the nucleosome, then subsequently promotes the reestablishment of the nucleosome following the passage of RNA polymerase II.</text>
</comment>
<sequence>MSNGAGPGAASRLAELRAAVGNLASGEELSRALEAEAKSNPALADRIAGLMVAVVREAGAKGTEDQKGASAHQVSLKDARLVLKQVSCQFPRGRHDIGLLESSLGICGSKHDLEIPYTAIEHVAVLENLPNDKKKILVMLALSRRVEIMLGKQKVTSVLMQFNADETLDIADPEDPSSRLQDRTVVVLCQVLGFMGIDPTAFCSPDPEVFQSSRKQPAVSAFFKVNQGLLFLLPSALCFVEKPPIFISHSEIKSVELGRASSMSATFDLIIHLKDGDIVELGQIGTEELQKVLAYITERKIKVGDGADVEEEDSEGAEYDSDDEDDEDFDPEASSDSCGEASARKRKRSADEGPSAAGMTS</sequence>
<name>A0A8S1J3K9_9CHLO</name>
<keyword evidence="7 9" id="KW-0234">DNA repair</keyword>
<dbReference type="InterPro" id="IPR050454">
    <property type="entry name" value="RTT106/SSRP1_HistChap/FACT"/>
</dbReference>
<feature type="region of interest" description="Disordered" evidence="10">
    <location>
        <begin position="306"/>
        <end position="361"/>
    </location>
</feature>
<dbReference type="Gene3D" id="2.30.29.30">
    <property type="entry name" value="Pleckstrin-homology domain (PH domain)/Phosphotyrosine-binding domain (PTB)"/>
    <property type="match status" value="1"/>
</dbReference>
<evidence type="ECO:0000256" key="6">
    <source>
        <dbReference type="ARBA" id="ARBA00023163"/>
    </source>
</evidence>
<feature type="compositionally biased region" description="Acidic residues" evidence="10">
    <location>
        <begin position="307"/>
        <end position="333"/>
    </location>
</feature>
<feature type="domain" description="Histone chaperone RTT106/FACT complex subunit SPT16-like middle" evidence="11">
    <location>
        <begin position="216"/>
        <end position="306"/>
    </location>
</feature>
<evidence type="ECO:0000313" key="13">
    <source>
        <dbReference type="Proteomes" id="UP000708148"/>
    </source>
</evidence>
<gene>
    <name evidence="12" type="ORF">OSTQU699_LOCUS7388</name>
</gene>
<comment type="caution">
    <text evidence="12">The sequence shown here is derived from an EMBL/GenBank/DDBJ whole genome shotgun (WGS) entry which is preliminary data.</text>
</comment>
<dbReference type="PANTHER" id="PTHR45849:SF1">
    <property type="entry name" value="FACT COMPLEX SUBUNIT SSRP1"/>
    <property type="match status" value="1"/>
</dbReference>
<dbReference type="PANTHER" id="PTHR45849">
    <property type="entry name" value="FACT COMPLEX SUBUNIT SSRP1"/>
    <property type="match status" value="1"/>
</dbReference>
<protein>
    <recommendedName>
        <fullName evidence="9">FACT complex subunit SSRP1</fullName>
    </recommendedName>
</protein>
<evidence type="ECO:0000256" key="1">
    <source>
        <dbReference type="ARBA" id="ARBA00010060"/>
    </source>
</evidence>
<evidence type="ECO:0000259" key="11">
    <source>
        <dbReference type="SMART" id="SM01287"/>
    </source>
</evidence>
<keyword evidence="4 9" id="KW-0227">DNA damage</keyword>